<dbReference type="PRINTS" id="PR00413">
    <property type="entry name" value="HADHALOGNASE"/>
</dbReference>
<dbReference type="SFLD" id="SFLDG01129">
    <property type="entry name" value="C1.5:_HAD__Beta-PGM__Phosphata"/>
    <property type="match status" value="1"/>
</dbReference>
<comment type="similarity">
    <text evidence="1">Belongs to the HAD-like hydrolase superfamily. S-2-haloalkanoic acid dehalogenase family.</text>
</comment>
<keyword evidence="2" id="KW-0378">Hydrolase</keyword>
<protein>
    <submittedName>
        <fullName evidence="3">Haloacid dehalogenase type II</fullName>
    </submittedName>
</protein>
<evidence type="ECO:0000313" key="3">
    <source>
        <dbReference type="EMBL" id="MCT4796057.1"/>
    </source>
</evidence>
<dbReference type="SFLD" id="SFLDG01135">
    <property type="entry name" value="C1.5.6:_HAD__Beta-PGM__Phospha"/>
    <property type="match status" value="1"/>
</dbReference>
<dbReference type="Gene3D" id="1.10.150.240">
    <property type="entry name" value="Putative phosphatase, domain 2"/>
    <property type="match status" value="1"/>
</dbReference>
<proteinExistence type="inferred from homology"/>
<dbReference type="PANTHER" id="PTHR43316:SF3">
    <property type="entry name" value="HALOACID DEHALOGENASE, TYPE II (AFU_ORTHOLOGUE AFUA_2G07750)-RELATED"/>
    <property type="match status" value="1"/>
</dbReference>
<dbReference type="PANTHER" id="PTHR43316">
    <property type="entry name" value="HYDROLASE, HALOACID DELAHOGENASE-RELATED"/>
    <property type="match status" value="1"/>
</dbReference>
<dbReference type="Gene3D" id="3.40.50.1000">
    <property type="entry name" value="HAD superfamily/HAD-like"/>
    <property type="match status" value="1"/>
</dbReference>
<accession>A0ABT2KYQ0</accession>
<evidence type="ECO:0000256" key="1">
    <source>
        <dbReference type="ARBA" id="ARBA00008106"/>
    </source>
</evidence>
<dbReference type="RefSeq" id="WP_034814590.1">
    <property type="nucleotide sequence ID" value="NZ_JANIEK010000046.1"/>
</dbReference>
<dbReference type="InterPro" id="IPR051540">
    <property type="entry name" value="S-2-haloacid_dehalogenase"/>
</dbReference>
<dbReference type="SFLD" id="SFLDS00003">
    <property type="entry name" value="Haloacid_Dehalogenase"/>
    <property type="match status" value="1"/>
</dbReference>
<dbReference type="SUPFAM" id="SSF56784">
    <property type="entry name" value="HAD-like"/>
    <property type="match status" value="1"/>
</dbReference>
<evidence type="ECO:0000313" key="4">
    <source>
        <dbReference type="Proteomes" id="UP001206821"/>
    </source>
</evidence>
<dbReference type="InterPro" id="IPR006328">
    <property type="entry name" value="2-HAD"/>
</dbReference>
<dbReference type="NCBIfam" id="TIGR01428">
    <property type="entry name" value="HAD_type_II"/>
    <property type="match status" value="1"/>
</dbReference>
<evidence type="ECO:0000256" key="2">
    <source>
        <dbReference type="ARBA" id="ARBA00022801"/>
    </source>
</evidence>
<dbReference type="InterPro" id="IPR036412">
    <property type="entry name" value="HAD-like_sf"/>
</dbReference>
<dbReference type="CDD" id="cd02588">
    <property type="entry name" value="HAD_L2-DEX"/>
    <property type="match status" value="1"/>
</dbReference>
<dbReference type="NCBIfam" id="TIGR01493">
    <property type="entry name" value="HAD-SF-IA-v2"/>
    <property type="match status" value="1"/>
</dbReference>
<name>A0ABT2KYQ0_9BACL</name>
<keyword evidence="4" id="KW-1185">Reference proteome</keyword>
<dbReference type="Pfam" id="PF00702">
    <property type="entry name" value="Hydrolase"/>
    <property type="match status" value="1"/>
</dbReference>
<dbReference type="Proteomes" id="UP001206821">
    <property type="component" value="Unassembled WGS sequence"/>
</dbReference>
<dbReference type="InterPro" id="IPR023198">
    <property type="entry name" value="PGP-like_dom2"/>
</dbReference>
<organism evidence="3 4">
    <name type="scientific">Exiguobacterium alkaliphilum</name>
    <dbReference type="NCBI Taxonomy" id="1428684"/>
    <lineage>
        <taxon>Bacteria</taxon>
        <taxon>Bacillati</taxon>
        <taxon>Bacillota</taxon>
        <taxon>Bacilli</taxon>
        <taxon>Bacillales</taxon>
        <taxon>Bacillales Family XII. Incertae Sedis</taxon>
        <taxon>Exiguobacterium</taxon>
    </lineage>
</organism>
<dbReference type="InterPro" id="IPR023214">
    <property type="entry name" value="HAD_sf"/>
</dbReference>
<sequence>MKPQIKAFVFDVYGTLFDVQSVKAACDEQFPGKGDQISQAWRTKQLDYFFTRHIMGRYADFSVVTRDALRYALSTADVTWTPETEDTLIAKYAELSPYDEVAGVLNELHGKQTVVLSNGTDAMLTALIHNAGFTDLFDELVSVDGVKQAKPSPAAYMHWFKNSGLKRDEVLFLSSNGWDIAGAKNFGFHTAWINRDEKPLDMPDLAPNAVYEDLSGVLEWVTDEAAWP</sequence>
<dbReference type="InterPro" id="IPR006439">
    <property type="entry name" value="HAD-SF_hydro_IA"/>
</dbReference>
<comment type="caution">
    <text evidence="3">The sequence shown here is derived from an EMBL/GenBank/DDBJ whole genome shotgun (WGS) entry which is preliminary data.</text>
</comment>
<gene>
    <name evidence="3" type="ORF">NQG31_10885</name>
</gene>
<reference evidence="3 4" key="1">
    <citation type="submission" date="2022-07" db="EMBL/GenBank/DDBJ databases">
        <title>Genomic and pangenome structural analysis of the polyextremophile Exiguobacterium.</title>
        <authorList>
            <person name="Shen L."/>
        </authorList>
    </citation>
    <scope>NUCLEOTIDE SEQUENCE [LARGE SCALE GENOMIC DNA]</scope>
    <source>
        <strain evidence="3 4">12_1</strain>
    </source>
</reference>
<dbReference type="SFLD" id="SFLDF00045">
    <property type="entry name" value="2-haloacid_dehalogenase"/>
    <property type="match status" value="1"/>
</dbReference>
<dbReference type="NCBIfam" id="TIGR01509">
    <property type="entry name" value="HAD-SF-IA-v3"/>
    <property type="match status" value="1"/>
</dbReference>
<dbReference type="EMBL" id="JANIEK010000046">
    <property type="protein sequence ID" value="MCT4796057.1"/>
    <property type="molecule type" value="Genomic_DNA"/>
</dbReference>